<proteinExistence type="predicted"/>
<name>A0A7X9YJA8_9ACTN</name>
<dbReference type="RefSeq" id="WP_169277636.1">
    <property type="nucleotide sequence ID" value="NZ_JABBCP010000005.1"/>
</dbReference>
<protein>
    <submittedName>
        <fullName evidence="3">Class I SAM-dependent methyltransferase</fullName>
    </submittedName>
</protein>
<dbReference type="InterPro" id="IPR029063">
    <property type="entry name" value="SAM-dependent_MTases_sf"/>
</dbReference>
<dbReference type="AlphaFoldDB" id="A0A7X9YJA8"/>
<dbReference type="SUPFAM" id="SSF53335">
    <property type="entry name" value="S-adenosyl-L-methionine-dependent methyltransferases"/>
    <property type="match status" value="1"/>
</dbReference>
<organism evidence="3 4">
    <name type="scientific">Collinsella acetigenes</name>
    <dbReference type="NCBI Taxonomy" id="2713419"/>
    <lineage>
        <taxon>Bacteria</taxon>
        <taxon>Bacillati</taxon>
        <taxon>Actinomycetota</taxon>
        <taxon>Coriobacteriia</taxon>
        <taxon>Coriobacteriales</taxon>
        <taxon>Coriobacteriaceae</taxon>
        <taxon>Collinsella</taxon>
    </lineage>
</organism>
<dbReference type="Pfam" id="PF04072">
    <property type="entry name" value="LCM"/>
    <property type="match status" value="1"/>
</dbReference>
<gene>
    <name evidence="3" type="ORF">HF320_06705</name>
</gene>
<accession>A0A7X9YJA8</accession>
<keyword evidence="4" id="KW-1185">Reference proteome</keyword>
<dbReference type="EMBL" id="JABBCP010000005">
    <property type="protein sequence ID" value="NMF56013.1"/>
    <property type="molecule type" value="Genomic_DNA"/>
</dbReference>
<comment type="caution">
    <text evidence="3">The sequence shown here is derived from an EMBL/GenBank/DDBJ whole genome shotgun (WGS) entry which is preliminary data.</text>
</comment>
<evidence type="ECO:0000313" key="3">
    <source>
        <dbReference type="EMBL" id="NMF56013.1"/>
    </source>
</evidence>
<keyword evidence="2 3" id="KW-0808">Transferase</keyword>
<sequence>MGEKIKLSGVPETMLQTVYARAKESRGRGTIHDAKAEGIIEKLDYDFSLADKDAAMRSGVIARTIVLDRLTEEWFSKHPGGVVVNIACGLDTRCYRVSGYSHWCNLDLPETMAVREKLLPENGAISQIAMSAMDDWGGEISERNVPALIVIEGLTMYLNAKDVQQIFAVISSRFEKVTVFVETMNPMMARCFKEKSIEGSHAKFSWGVKNGEALAALLPDFRFVEEHSLTEGMAAFAPIYKLLGKLSIVRNISNKIIVLEKE</sequence>
<dbReference type="Proteomes" id="UP000546970">
    <property type="component" value="Unassembled WGS sequence"/>
</dbReference>
<reference evidence="3 4" key="1">
    <citation type="submission" date="2020-04" db="EMBL/GenBank/DDBJ databases">
        <title>Collinsella sp. KGMB02528 nov., an anaerobic actinobacterium isolated from human feces.</title>
        <authorList>
            <person name="Han K.-I."/>
            <person name="Eom M.K."/>
            <person name="Kim J.-S."/>
            <person name="Lee K.C."/>
            <person name="Suh M.K."/>
            <person name="Park S.-H."/>
            <person name="Lee J.H."/>
            <person name="Kang S.W."/>
            <person name="Park J.-E."/>
            <person name="Oh B.S."/>
            <person name="Yu S.Y."/>
            <person name="Choi S.-H."/>
            <person name="Lee D.H."/>
            <person name="Yoon H."/>
            <person name="Kim B.-Y."/>
            <person name="Lee J.H."/>
            <person name="Lee J.-S."/>
        </authorList>
    </citation>
    <scope>NUCLEOTIDE SEQUENCE [LARGE SCALE GENOMIC DNA]</scope>
    <source>
        <strain evidence="3 4">KGMB02528</strain>
    </source>
</reference>
<dbReference type="InterPro" id="IPR016874">
    <property type="entry name" value="TcmP-like"/>
</dbReference>
<dbReference type="GO" id="GO:0032259">
    <property type="term" value="P:methylation"/>
    <property type="evidence" value="ECO:0007669"/>
    <property type="project" value="UniProtKB-KW"/>
</dbReference>
<evidence type="ECO:0000256" key="2">
    <source>
        <dbReference type="ARBA" id="ARBA00022679"/>
    </source>
</evidence>
<dbReference type="Gene3D" id="3.40.50.150">
    <property type="entry name" value="Vaccinia Virus protein VP39"/>
    <property type="match status" value="1"/>
</dbReference>
<keyword evidence="1 3" id="KW-0489">Methyltransferase</keyword>
<dbReference type="PANTHER" id="PTHR43619:SF2">
    <property type="entry name" value="S-ADENOSYL-L-METHIONINE-DEPENDENT METHYLTRANSFERASES SUPERFAMILY PROTEIN"/>
    <property type="match status" value="1"/>
</dbReference>
<dbReference type="PIRSF" id="PIRSF028177">
    <property type="entry name" value="Polyketide_synth_Omtfrase_TcmP"/>
    <property type="match status" value="1"/>
</dbReference>
<dbReference type="PANTHER" id="PTHR43619">
    <property type="entry name" value="S-ADENOSYL-L-METHIONINE-DEPENDENT METHYLTRANSFERASE YKTD-RELATED"/>
    <property type="match status" value="1"/>
</dbReference>
<dbReference type="InterPro" id="IPR007213">
    <property type="entry name" value="Ppm1/Ppm2/Tcmp"/>
</dbReference>
<evidence type="ECO:0000256" key="1">
    <source>
        <dbReference type="ARBA" id="ARBA00022603"/>
    </source>
</evidence>
<evidence type="ECO:0000313" key="4">
    <source>
        <dbReference type="Proteomes" id="UP000546970"/>
    </source>
</evidence>
<dbReference type="GO" id="GO:0008168">
    <property type="term" value="F:methyltransferase activity"/>
    <property type="evidence" value="ECO:0007669"/>
    <property type="project" value="UniProtKB-KW"/>
</dbReference>